<accession>A0A2S0KKS6</accession>
<dbReference type="AlphaFoldDB" id="A0A2S0KKS6"/>
<dbReference type="SUPFAM" id="SSF55811">
    <property type="entry name" value="Nudix"/>
    <property type="match status" value="1"/>
</dbReference>
<dbReference type="Gene3D" id="3.90.79.10">
    <property type="entry name" value="Nucleoside Triphosphate Pyrophosphohydrolase"/>
    <property type="match status" value="1"/>
</dbReference>
<dbReference type="Pfam" id="PF00293">
    <property type="entry name" value="NUDIX"/>
    <property type="match status" value="1"/>
</dbReference>
<dbReference type="EMBL" id="CP027433">
    <property type="protein sequence ID" value="AVM02288.1"/>
    <property type="molecule type" value="Genomic_DNA"/>
</dbReference>
<comment type="similarity">
    <text evidence="1">Belongs to the Nudix hydrolase family.</text>
</comment>
<organism evidence="3 4">
    <name type="scientific">Gordonia iterans</name>
    <dbReference type="NCBI Taxonomy" id="1004901"/>
    <lineage>
        <taxon>Bacteria</taxon>
        <taxon>Bacillati</taxon>
        <taxon>Actinomycetota</taxon>
        <taxon>Actinomycetes</taxon>
        <taxon>Mycobacteriales</taxon>
        <taxon>Gordoniaceae</taxon>
        <taxon>Gordonia</taxon>
    </lineage>
</organism>
<dbReference type="Proteomes" id="UP000239814">
    <property type="component" value="Chromosome"/>
</dbReference>
<gene>
    <name evidence="3" type="ORF">C6V83_14665</name>
</gene>
<dbReference type="OrthoDB" id="129709at2"/>
<dbReference type="CDD" id="cd03674">
    <property type="entry name" value="NUDIX_Hydrolase"/>
    <property type="match status" value="1"/>
</dbReference>
<dbReference type="PANTHER" id="PTHR43736">
    <property type="entry name" value="ADP-RIBOSE PYROPHOSPHATASE"/>
    <property type="match status" value="1"/>
</dbReference>
<evidence type="ECO:0000313" key="4">
    <source>
        <dbReference type="Proteomes" id="UP000239814"/>
    </source>
</evidence>
<keyword evidence="3" id="KW-0378">Hydrolase</keyword>
<keyword evidence="4" id="KW-1185">Reference proteome</keyword>
<dbReference type="InterPro" id="IPR000086">
    <property type="entry name" value="NUDIX_hydrolase_dom"/>
</dbReference>
<proteinExistence type="inferred from homology"/>
<reference evidence="3 4" key="1">
    <citation type="submission" date="2018-03" db="EMBL/GenBank/DDBJ databases">
        <title>Characteristics and genome of n-alkane degrading marine bacteria Gordonia iterans isolated from crude oil contaminated in Tae-an, South Korea.</title>
        <authorList>
            <person name="Lee S.-S."/>
            <person name="Kim H."/>
        </authorList>
    </citation>
    <scope>NUCLEOTIDE SEQUENCE [LARGE SCALE GENOMIC DNA]</scope>
    <source>
        <strain evidence="3 4">Co17</strain>
    </source>
</reference>
<dbReference type="KEGG" id="git:C6V83_14665"/>
<evidence type="ECO:0000313" key="3">
    <source>
        <dbReference type="EMBL" id="AVM02288.1"/>
    </source>
</evidence>
<dbReference type="GO" id="GO:0016787">
    <property type="term" value="F:hydrolase activity"/>
    <property type="evidence" value="ECO:0007669"/>
    <property type="project" value="UniProtKB-KW"/>
</dbReference>
<dbReference type="InterPro" id="IPR015797">
    <property type="entry name" value="NUDIX_hydrolase-like_dom_sf"/>
</dbReference>
<feature type="domain" description="Nudix hydrolase" evidence="2">
    <location>
        <begin position="46"/>
        <end position="185"/>
    </location>
</feature>
<evidence type="ECO:0000259" key="2">
    <source>
        <dbReference type="PROSITE" id="PS51462"/>
    </source>
</evidence>
<protein>
    <submittedName>
        <fullName evidence="3">NUDIX hydrolase</fullName>
    </submittedName>
</protein>
<dbReference type="PROSITE" id="PS51462">
    <property type="entry name" value="NUDIX"/>
    <property type="match status" value="1"/>
</dbReference>
<evidence type="ECO:0000256" key="1">
    <source>
        <dbReference type="ARBA" id="ARBA00005582"/>
    </source>
</evidence>
<name>A0A2S0KKS6_9ACTN</name>
<dbReference type="PANTHER" id="PTHR43736:SF1">
    <property type="entry name" value="DIHYDRONEOPTERIN TRIPHOSPHATE DIPHOSPHATASE"/>
    <property type="match status" value="1"/>
</dbReference>
<sequence length="193" mass="20183">MPALADSARTALTGWTPPDAEQDTLRHTYLAFLDAADNPCERACVPGHLTASAIVFDASGEQVLLTLHPRVGKWIQLGGHCEPGDPDIAAAALREATEESGLSGLVISAAPVHLHTHPITCSLGQPTRHLDVRYAALAPAGDDGAPPVPVRSDESVDLAWWPVDALPENTDVDTVPALIAHGRAALRAAGLLP</sequence>